<name>A0ABN9PSG9_9DINO</name>
<feature type="compositionally biased region" description="Basic residues" evidence="1">
    <location>
        <begin position="45"/>
        <end position="54"/>
    </location>
</feature>
<feature type="non-terminal residue" evidence="2">
    <location>
        <position position="1"/>
    </location>
</feature>
<feature type="region of interest" description="Disordered" evidence="1">
    <location>
        <begin position="45"/>
        <end position="78"/>
    </location>
</feature>
<protein>
    <submittedName>
        <fullName evidence="2">Uncharacterized protein</fullName>
    </submittedName>
</protein>
<evidence type="ECO:0000256" key="1">
    <source>
        <dbReference type="SAM" id="MobiDB-lite"/>
    </source>
</evidence>
<feature type="non-terminal residue" evidence="2">
    <location>
        <position position="241"/>
    </location>
</feature>
<proteinExistence type="predicted"/>
<organism evidence="2 3">
    <name type="scientific">Prorocentrum cordatum</name>
    <dbReference type="NCBI Taxonomy" id="2364126"/>
    <lineage>
        <taxon>Eukaryota</taxon>
        <taxon>Sar</taxon>
        <taxon>Alveolata</taxon>
        <taxon>Dinophyceae</taxon>
        <taxon>Prorocentrales</taxon>
        <taxon>Prorocentraceae</taxon>
        <taxon>Prorocentrum</taxon>
    </lineage>
</organism>
<dbReference type="EMBL" id="CAUYUJ010001317">
    <property type="protein sequence ID" value="CAK0795352.1"/>
    <property type="molecule type" value="Genomic_DNA"/>
</dbReference>
<dbReference type="Proteomes" id="UP001189429">
    <property type="component" value="Unassembled WGS sequence"/>
</dbReference>
<feature type="region of interest" description="Disordered" evidence="1">
    <location>
        <begin position="142"/>
        <end position="241"/>
    </location>
</feature>
<evidence type="ECO:0000313" key="2">
    <source>
        <dbReference type="EMBL" id="CAK0795352.1"/>
    </source>
</evidence>
<feature type="compositionally biased region" description="Low complexity" evidence="1">
    <location>
        <begin position="200"/>
        <end position="223"/>
    </location>
</feature>
<sequence>RFPGEHGKIVWAVWWGSTKAPNRWRNMCGGSSDLCAFTCEPLGPRRRRGRRRGGRREGRARARAPRLDLPVPRGGRVGGRDAAGGAVLAAAPRAGALAAQGRFLPALRHPGRRGAAAGQGRGGGVRRGLAVLVRRVRGRADRPGEDARLRRAHCAGSHPQARPRAARGRAPADPRPGHAGVPGVRHPQARPGARGVAGDGAVPRGAALLRGGAAPAPRAPAGRGRVHSRALRRPHVMGLLS</sequence>
<gene>
    <name evidence="2" type="ORF">PCOR1329_LOCUS5044</name>
</gene>
<reference evidence="2" key="1">
    <citation type="submission" date="2023-10" db="EMBL/GenBank/DDBJ databases">
        <authorList>
            <person name="Chen Y."/>
            <person name="Shah S."/>
            <person name="Dougan E. K."/>
            <person name="Thang M."/>
            <person name="Chan C."/>
        </authorList>
    </citation>
    <scope>NUCLEOTIDE SEQUENCE [LARGE SCALE GENOMIC DNA]</scope>
</reference>
<feature type="compositionally biased region" description="Basic residues" evidence="1">
    <location>
        <begin position="224"/>
        <end position="235"/>
    </location>
</feature>
<keyword evidence="3" id="KW-1185">Reference proteome</keyword>
<feature type="compositionally biased region" description="Low complexity" evidence="1">
    <location>
        <begin position="159"/>
        <end position="169"/>
    </location>
</feature>
<evidence type="ECO:0000313" key="3">
    <source>
        <dbReference type="Proteomes" id="UP001189429"/>
    </source>
</evidence>
<comment type="caution">
    <text evidence="2">The sequence shown here is derived from an EMBL/GenBank/DDBJ whole genome shotgun (WGS) entry which is preliminary data.</text>
</comment>
<accession>A0ABN9PSG9</accession>